<dbReference type="PANTHER" id="PTHR46641:SF2">
    <property type="entry name" value="FMRFAMIDE RECEPTOR"/>
    <property type="match status" value="1"/>
</dbReference>
<feature type="transmembrane region" description="Helical" evidence="6">
    <location>
        <begin position="168"/>
        <end position="187"/>
    </location>
</feature>
<dbReference type="InterPro" id="IPR000276">
    <property type="entry name" value="GPCR_Rhodpsn"/>
</dbReference>
<dbReference type="PRINTS" id="PR00237">
    <property type="entry name" value="GPCRRHODOPSN"/>
</dbReference>
<comment type="caution">
    <text evidence="8">The sequence shown here is derived from an EMBL/GenBank/DDBJ whole genome shotgun (WGS) entry which is preliminary data.</text>
</comment>
<feature type="compositionally biased region" description="Basic residues" evidence="5">
    <location>
        <begin position="396"/>
        <end position="405"/>
    </location>
</feature>
<dbReference type="Gene3D" id="1.20.1070.10">
    <property type="entry name" value="Rhodopsin 7-helix transmembrane proteins"/>
    <property type="match status" value="1"/>
</dbReference>
<dbReference type="PANTHER" id="PTHR46641">
    <property type="entry name" value="FMRFAMIDE RECEPTOR-RELATED"/>
    <property type="match status" value="1"/>
</dbReference>
<feature type="compositionally biased region" description="Basic residues" evidence="5">
    <location>
        <begin position="425"/>
        <end position="441"/>
    </location>
</feature>
<dbReference type="EMBL" id="JBAMIC010004070">
    <property type="protein sequence ID" value="KAK7087441.1"/>
    <property type="molecule type" value="Genomic_DNA"/>
</dbReference>
<dbReference type="GO" id="GO:0004930">
    <property type="term" value="F:G protein-coupled receptor activity"/>
    <property type="evidence" value="ECO:0007669"/>
    <property type="project" value="InterPro"/>
</dbReference>
<keyword evidence="9" id="KW-1185">Reference proteome</keyword>
<dbReference type="InterPro" id="IPR017452">
    <property type="entry name" value="GPCR_Rhodpsn_7TM"/>
</dbReference>
<evidence type="ECO:0000256" key="1">
    <source>
        <dbReference type="ARBA" id="ARBA00004370"/>
    </source>
</evidence>
<feature type="transmembrane region" description="Helical" evidence="6">
    <location>
        <begin position="44"/>
        <end position="68"/>
    </location>
</feature>
<gene>
    <name evidence="8" type="ORF">V1264_021492</name>
</gene>
<keyword evidence="4 6" id="KW-0472">Membrane</keyword>
<evidence type="ECO:0000259" key="7">
    <source>
        <dbReference type="PROSITE" id="PS50262"/>
    </source>
</evidence>
<dbReference type="Pfam" id="PF00001">
    <property type="entry name" value="7tm_1"/>
    <property type="match status" value="1"/>
</dbReference>
<comment type="subcellular location">
    <subcellularLocation>
        <location evidence="1">Membrane</location>
    </subcellularLocation>
</comment>
<feature type="transmembrane region" description="Helical" evidence="6">
    <location>
        <begin position="129"/>
        <end position="148"/>
    </location>
</feature>
<feature type="transmembrane region" description="Helical" evidence="6">
    <location>
        <begin position="75"/>
        <end position="93"/>
    </location>
</feature>
<feature type="transmembrane region" description="Helical" evidence="6">
    <location>
        <begin position="276"/>
        <end position="301"/>
    </location>
</feature>
<organism evidence="8 9">
    <name type="scientific">Littorina saxatilis</name>
    <dbReference type="NCBI Taxonomy" id="31220"/>
    <lineage>
        <taxon>Eukaryota</taxon>
        <taxon>Metazoa</taxon>
        <taxon>Spiralia</taxon>
        <taxon>Lophotrochozoa</taxon>
        <taxon>Mollusca</taxon>
        <taxon>Gastropoda</taxon>
        <taxon>Caenogastropoda</taxon>
        <taxon>Littorinimorpha</taxon>
        <taxon>Littorinoidea</taxon>
        <taxon>Littorinidae</taxon>
        <taxon>Littorina</taxon>
    </lineage>
</organism>
<proteinExistence type="predicted"/>
<dbReference type="SUPFAM" id="SSF81321">
    <property type="entry name" value="Family A G protein-coupled receptor-like"/>
    <property type="match status" value="1"/>
</dbReference>
<dbReference type="InterPro" id="IPR052954">
    <property type="entry name" value="GPCR-Ligand_Int"/>
</dbReference>
<evidence type="ECO:0000313" key="9">
    <source>
        <dbReference type="Proteomes" id="UP001374579"/>
    </source>
</evidence>
<feature type="domain" description="G-protein coupled receptors family 1 profile" evidence="7">
    <location>
        <begin position="59"/>
        <end position="336"/>
    </location>
</feature>
<evidence type="ECO:0000313" key="8">
    <source>
        <dbReference type="EMBL" id="KAK7087441.1"/>
    </source>
</evidence>
<reference evidence="8 9" key="1">
    <citation type="submission" date="2024-02" db="EMBL/GenBank/DDBJ databases">
        <title>Chromosome-scale genome assembly of the rough periwinkle Littorina saxatilis.</title>
        <authorList>
            <person name="De Jode A."/>
            <person name="Faria R."/>
            <person name="Formenti G."/>
            <person name="Sims Y."/>
            <person name="Smith T.P."/>
            <person name="Tracey A."/>
            <person name="Wood J.M.D."/>
            <person name="Zagrodzka Z.B."/>
            <person name="Johannesson K."/>
            <person name="Butlin R.K."/>
            <person name="Leder E.H."/>
        </authorList>
    </citation>
    <scope>NUCLEOTIDE SEQUENCE [LARGE SCALE GENOMIC DNA]</scope>
    <source>
        <strain evidence="8">Snail1</strain>
        <tissue evidence="8">Muscle</tissue>
    </source>
</reference>
<accession>A0AAN9AIF2</accession>
<dbReference type="GO" id="GO:0016020">
    <property type="term" value="C:membrane"/>
    <property type="evidence" value="ECO:0007669"/>
    <property type="project" value="UniProtKB-SubCell"/>
</dbReference>
<dbReference type="CDD" id="cd14978">
    <property type="entry name" value="7tmA_FMRFamide_R-like"/>
    <property type="match status" value="1"/>
</dbReference>
<dbReference type="Proteomes" id="UP001374579">
    <property type="component" value="Unassembled WGS sequence"/>
</dbReference>
<protein>
    <recommendedName>
        <fullName evidence="7">G-protein coupled receptors family 1 profile domain-containing protein</fullName>
    </recommendedName>
</protein>
<evidence type="ECO:0000256" key="2">
    <source>
        <dbReference type="ARBA" id="ARBA00022692"/>
    </source>
</evidence>
<name>A0AAN9AIF2_9CAEN</name>
<evidence type="ECO:0000256" key="5">
    <source>
        <dbReference type="SAM" id="MobiDB-lite"/>
    </source>
</evidence>
<evidence type="ECO:0000256" key="3">
    <source>
        <dbReference type="ARBA" id="ARBA00022989"/>
    </source>
</evidence>
<feature type="transmembrane region" description="Helical" evidence="6">
    <location>
        <begin position="217"/>
        <end position="242"/>
    </location>
</feature>
<keyword evidence="2 6" id="KW-0812">Transmembrane</keyword>
<feature type="region of interest" description="Disordered" evidence="5">
    <location>
        <begin position="394"/>
        <end position="456"/>
    </location>
</feature>
<evidence type="ECO:0000256" key="4">
    <source>
        <dbReference type="ARBA" id="ARBA00023136"/>
    </source>
</evidence>
<dbReference type="PROSITE" id="PS50262">
    <property type="entry name" value="G_PROTEIN_RECEP_F1_2"/>
    <property type="match status" value="1"/>
</dbReference>
<keyword evidence="3 6" id="KW-1133">Transmembrane helix</keyword>
<sequence>MFFSAWRVGIFLEDYHANMSAINASNSTSPNPIPDEIWATRVGVYAIGGTAIAAFGLLCNSISIVVLANFRQKSCAPFLLICLEVVDCLLLLSEMMLETLATLSQAQLLSDSYRDFIRPIYVVMYPLPHIAQTCTTMMTVLITLERFIAVARPLLASTVCTKTWARRAVLVILLWSLLFHVPLYLAYTYDHVPDPATNTSRIVFHRTALGESQFYNYWFVVWINLACEFLLPFLLIVVFNVLMIRALQASKTSLQASTTSASTATSSKRSAREGRLTGMVIAITVIFFVCELFPAVALIIVRGKDAFSECSAACAHFVSVADTMVLLNSGVNFVAYCAIGKQFRDIFARIFLRRRGGDGRRREKLQLAMGEFGTSTSTTRCNSEVKDLTGAEGTYHQHHNQHHQQRLHDQQQQQDNDDHQLHQQNGHHQHYQHQHQHHRSRGLQERRTSSQPLNRL</sequence>
<dbReference type="AlphaFoldDB" id="A0AAN9AIF2"/>
<evidence type="ECO:0000256" key="6">
    <source>
        <dbReference type="SAM" id="Phobius"/>
    </source>
</evidence>